<evidence type="ECO:0000313" key="7">
    <source>
        <dbReference type="EMBL" id="KAF2893396.1"/>
    </source>
</evidence>
<dbReference type="Gene3D" id="2.60.120.200">
    <property type="match status" value="1"/>
</dbReference>
<proteinExistence type="inferred from homology"/>
<protein>
    <submittedName>
        <fullName evidence="7">Uncharacterized protein</fullName>
    </submittedName>
</protein>
<dbReference type="OrthoDB" id="4781at2759"/>
<organism evidence="7 8">
    <name type="scientific">Ignelater luminosus</name>
    <name type="common">Cucubano</name>
    <name type="synonym">Pyrophorus luminosus</name>
    <dbReference type="NCBI Taxonomy" id="2038154"/>
    <lineage>
        <taxon>Eukaryota</taxon>
        <taxon>Metazoa</taxon>
        <taxon>Ecdysozoa</taxon>
        <taxon>Arthropoda</taxon>
        <taxon>Hexapoda</taxon>
        <taxon>Insecta</taxon>
        <taxon>Pterygota</taxon>
        <taxon>Neoptera</taxon>
        <taxon>Endopterygota</taxon>
        <taxon>Coleoptera</taxon>
        <taxon>Polyphaga</taxon>
        <taxon>Elateriformia</taxon>
        <taxon>Elateroidea</taxon>
        <taxon>Elateridae</taxon>
        <taxon>Agrypninae</taxon>
        <taxon>Pyrophorini</taxon>
        <taxon>Ignelater</taxon>
    </lineage>
</organism>
<dbReference type="InterPro" id="IPR050546">
    <property type="entry name" value="Glycosyl_Hydrlase_16"/>
</dbReference>
<dbReference type="PROSITE" id="PS51969">
    <property type="entry name" value="CBM39"/>
    <property type="match status" value="1"/>
</dbReference>
<accession>A0A8K0CXU5</accession>
<sequence length="461" mass="53029">MKKTLMLWLFLTLVEITIQQRFKLPEVTLEALKTGEVRVYIPNRDGIKKFSFHANVQTEIVRSEPGQYKNETKAGDDFWVLTFNVPNLSKDQNISYWYSVIANRVVYVTDGGWTVEELKDFYEPLKDPECKTSVTVVSGGQSSCIGWPILDDNFNGPTVDTSKWFIHHKIPTYSPPNFEFNSYLNQDDTRFFKDGVLYLKPIPFTDDREVRGVLNLTDKCTSSNPKECLYIHKSSFLLPPVKSAKITSKLSFKYGKIEIKAKLPSGDWIVPIIELEDRTETDGESFPKVWIAYSRGNKLLKSEGPDDLGSHWLYSGPVINSMEPTRSKFLKSKHGENPFSNDFHIYKLEWIPGKMIFYVDNEVYGDISTETGFAEFSMDVRSDWTKPEAPYNREYVLSLGVAVGGLFDFPDGYNSDNDIKPWENSDRHYISRFFSGRNAWMKTWHGDDVALQVDYVRITAL</sequence>
<comment type="similarity">
    <text evidence="1">Belongs to the insect beta-1,3-glucan binding protein family.</text>
</comment>
<feature type="signal peptide" evidence="4">
    <location>
        <begin position="1"/>
        <end position="19"/>
    </location>
</feature>
<feature type="domain" description="GH16" evidence="5">
    <location>
        <begin position="152"/>
        <end position="461"/>
    </location>
</feature>
<dbReference type="SUPFAM" id="SSF49899">
    <property type="entry name" value="Concanavalin A-like lectins/glucanases"/>
    <property type="match status" value="1"/>
</dbReference>
<dbReference type="InterPro" id="IPR013320">
    <property type="entry name" value="ConA-like_dom_sf"/>
</dbReference>
<dbReference type="InterPro" id="IPR043030">
    <property type="entry name" value="BGBP_N_sf"/>
</dbReference>
<keyword evidence="4" id="KW-0732">Signal</keyword>
<dbReference type="GO" id="GO:0030246">
    <property type="term" value="F:carbohydrate binding"/>
    <property type="evidence" value="ECO:0007669"/>
    <property type="project" value="InterPro"/>
</dbReference>
<dbReference type="GO" id="GO:0004553">
    <property type="term" value="F:hydrolase activity, hydrolyzing O-glycosyl compounds"/>
    <property type="evidence" value="ECO:0007669"/>
    <property type="project" value="InterPro"/>
</dbReference>
<dbReference type="Pfam" id="PF15886">
    <property type="entry name" value="CBM39"/>
    <property type="match status" value="1"/>
</dbReference>
<feature type="chain" id="PRO_5035421541" evidence="4">
    <location>
        <begin position="20"/>
        <end position="461"/>
    </location>
</feature>
<evidence type="ECO:0000313" key="8">
    <source>
        <dbReference type="Proteomes" id="UP000801492"/>
    </source>
</evidence>
<dbReference type="InterPro" id="IPR000757">
    <property type="entry name" value="Beta-glucanase-like"/>
</dbReference>
<dbReference type="Proteomes" id="UP000801492">
    <property type="component" value="Unassembled WGS sequence"/>
</dbReference>
<dbReference type="EMBL" id="VTPC01008022">
    <property type="protein sequence ID" value="KAF2893396.1"/>
    <property type="molecule type" value="Genomic_DNA"/>
</dbReference>
<dbReference type="PROSITE" id="PS51762">
    <property type="entry name" value="GH16_2"/>
    <property type="match status" value="1"/>
</dbReference>
<dbReference type="PANTHER" id="PTHR10963">
    <property type="entry name" value="GLYCOSYL HYDROLASE-RELATED"/>
    <property type="match status" value="1"/>
</dbReference>
<dbReference type="AlphaFoldDB" id="A0A8K0CXU5"/>
<dbReference type="PANTHER" id="PTHR10963:SF60">
    <property type="entry name" value="GRAM-NEGATIVE BACTERIA-BINDING PROTEIN 1-RELATED"/>
    <property type="match status" value="1"/>
</dbReference>
<evidence type="ECO:0000256" key="4">
    <source>
        <dbReference type="SAM" id="SignalP"/>
    </source>
</evidence>
<keyword evidence="3" id="KW-0391">Immunity</keyword>
<keyword evidence="2" id="KW-0399">Innate immunity</keyword>
<keyword evidence="8" id="KW-1185">Reference proteome</keyword>
<feature type="domain" description="CBM39" evidence="6">
    <location>
        <begin position="22"/>
        <end position="121"/>
    </location>
</feature>
<evidence type="ECO:0000259" key="6">
    <source>
        <dbReference type="PROSITE" id="PS51969"/>
    </source>
</evidence>
<name>A0A8K0CXU5_IGNLU</name>
<evidence type="ECO:0000259" key="5">
    <source>
        <dbReference type="PROSITE" id="PS51762"/>
    </source>
</evidence>
<evidence type="ECO:0000256" key="1">
    <source>
        <dbReference type="ARBA" id="ARBA00008781"/>
    </source>
</evidence>
<dbReference type="GO" id="GO:0045087">
    <property type="term" value="P:innate immune response"/>
    <property type="evidence" value="ECO:0007669"/>
    <property type="project" value="UniProtKB-KW"/>
</dbReference>
<reference evidence="7" key="1">
    <citation type="submission" date="2019-08" db="EMBL/GenBank/DDBJ databases">
        <title>The genome of the North American firefly Photinus pyralis.</title>
        <authorList>
            <consortium name="Photinus pyralis genome working group"/>
            <person name="Fallon T.R."/>
            <person name="Sander Lower S.E."/>
            <person name="Weng J.-K."/>
        </authorList>
    </citation>
    <scope>NUCLEOTIDE SEQUENCE</scope>
    <source>
        <strain evidence="7">TRF0915ILg1</strain>
        <tissue evidence="7">Whole body</tissue>
    </source>
</reference>
<evidence type="ECO:0000256" key="2">
    <source>
        <dbReference type="ARBA" id="ARBA00022588"/>
    </source>
</evidence>
<evidence type="ECO:0000256" key="3">
    <source>
        <dbReference type="ARBA" id="ARBA00022859"/>
    </source>
</evidence>
<dbReference type="GO" id="GO:0005975">
    <property type="term" value="P:carbohydrate metabolic process"/>
    <property type="evidence" value="ECO:0007669"/>
    <property type="project" value="InterPro"/>
</dbReference>
<dbReference type="Gene3D" id="2.60.40.2140">
    <property type="entry name" value="Beta-1,3-glucan-recognition protein, N-terminal domain"/>
    <property type="match status" value="1"/>
</dbReference>
<comment type="caution">
    <text evidence="7">The sequence shown here is derived from an EMBL/GenBank/DDBJ whole genome shotgun (WGS) entry which is preliminary data.</text>
</comment>
<gene>
    <name evidence="7" type="ORF">ILUMI_12790</name>
</gene>
<dbReference type="InterPro" id="IPR031756">
    <property type="entry name" value="BGBP_N"/>
</dbReference>